<keyword evidence="6" id="KW-0479">Metal-binding</keyword>
<dbReference type="GO" id="GO:0006298">
    <property type="term" value="P:mismatch repair"/>
    <property type="evidence" value="ECO:0007669"/>
    <property type="project" value="TreeGrafter"/>
</dbReference>
<evidence type="ECO:0000256" key="4">
    <source>
        <dbReference type="ARBA" id="ARBA00012045"/>
    </source>
</evidence>
<evidence type="ECO:0000256" key="10">
    <source>
        <dbReference type="ARBA" id="ARBA00023014"/>
    </source>
</evidence>
<dbReference type="AlphaFoldDB" id="A0A2M8KUK6"/>
<evidence type="ECO:0000313" key="14">
    <source>
        <dbReference type="EMBL" id="PJE63612.1"/>
    </source>
</evidence>
<proteinExistence type="inferred from homology"/>
<dbReference type="GO" id="GO:0000701">
    <property type="term" value="F:purine-specific mismatch base pair DNA N-glycosylase activity"/>
    <property type="evidence" value="ECO:0007669"/>
    <property type="project" value="UniProtKB-EC"/>
</dbReference>
<keyword evidence="14" id="KW-0540">Nuclease</keyword>
<dbReference type="GO" id="GO:0034039">
    <property type="term" value="F:8-oxo-7,8-dihydroguanine DNA N-glycosylase activity"/>
    <property type="evidence" value="ECO:0007669"/>
    <property type="project" value="TreeGrafter"/>
</dbReference>
<evidence type="ECO:0000259" key="13">
    <source>
        <dbReference type="SMART" id="SM00478"/>
    </source>
</evidence>
<keyword evidence="8" id="KW-0378">Hydrolase</keyword>
<keyword evidence="11" id="KW-0234">DNA repair</keyword>
<dbReference type="Gene3D" id="1.10.1670.10">
    <property type="entry name" value="Helix-hairpin-Helix base-excision DNA repair enzymes (C-terminal)"/>
    <property type="match status" value="1"/>
</dbReference>
<evidence type="ECO:0000256" key="5">
    <source>
        <dbReference type="ARBA" id="ARBA00022023"/>
    </source>
</evidence>
<dbReference type="GO" id="GO:0004519">
    <property type="term" value="F:endonuclease activity"/>
    <property type="evidence" value="ECO:0007669"/>
    <property type="project" value="UniProtKB-KW"/>
</dbReference>
<dbReference type="EC" id="3.2.2.31" evidence="4"/>
<sequence>MFIEGIVSSYRMNTKDFRSRVYAYYNQQGRDLPWRHQPTLYRVCVSEFMLQQTQVSRVINYFRAFTQKYPSFKALHQASLTEILTAWQGLGYNRRAKYLWETAHHIAAQPSGKQYTAEELVKLPGIGRGTAGAIIAYAYDLPAVFIETNIRTVFIHHFFTNQPNVSDAAILPLIEKTIDRNNPREWYWALMDYGTYLKQQGAHNRSSAHYSKQSKFKGSLRQVRGHILSYLLNMPTPVSMPHLCTALPYPKNNIQKALNHLVQEGLMSKNNKGQYCCV</sequence>
<evidence type="ECO:0000313" key="15">
    <source>
        <dbReference type="Proteomes" id="UP000231569"/>
    </source>
</evidence>
<dbReference type="InterPro" id="IPR023170">
    <property type="entry name" value="HhH_base_excis_C"/>
</dbReference>
<evidence type="ECO:0000256" key="7">
    <source>
        <dbReference type="ARBA" id="ARBA00022763"/>
    </source>
</evidence>
<dbReference type="InterPro" id="IPR000445">
    <property type="entry name" value="HhH_motif"/>
</dbReference>
<dbReference type="InterPro" id="IPR044298">
    <property type="entry name" value="MIG/MutY"/>
</dbReference>
<reference evidence="15" key="1">
    <citation type="submission" date="2017-09" db="EMBL/GenBank/DDBJ databases">
        <title>Depth-based differentiation of microbial function through sediment-hosted aquifers and enrichment of novel symbionts in the deep terrestrial subsurface.</title>
        <authorList>
            <person name="Probst A.J."/>
            <person name="Ladd B."/>
            <person name="Jarett J.K."/>
            <person name="Geller-Mcgrath D.E."/>
            <person name="Sieber C.M.K."/>
            <person name="Emerson J.B."/>
            <person name="Anantharaman K."/>
            <person name="Thomas B.C."/>
            <person name="Malmstrom R."/>
            <person name="Stieglmeier M."/>
            <person name="Klingl A."/>
            <person name="Woyke T."/>
            <person name="Ryan C.M."/>
            <person name="Banfield J.F."/>
        </authorList>
    </citation>
    <scope>NUCLEOTIDE SEQUENCE [LARGE SCALE GENOMIC DNA]</scope>
</reference>
<dbReference type="GO" id="GO:0046872">
    <property type="term" value="F:metal ion binding"/>
    <property type="evidence" value="ECO:0007669"/>
    <property type="project" value="UniProtKB-KW"/>
</dbReference>
<dbReference type="PANTHER" id="PTHR42944:SF1">
    <property type="entry name" value="ADENINE DNA GLYCOSYLASE"/>
    <property type="match status" value="1"/>
</dbReference>
<evidence type="ECO:0000256" key="12">
    <source>
        <dbReference type="ARBA" id="ARBA00023295"/>
    </source>
</evidence>
<gene>
    <name evidence="14" type="ORF">COU89_02465</name>
</gene>
<evidence type="ECO:0000256" key="9">
    <source>
        <dbReference type="ARBA" id="ARBA00023004"/>
    </source>
</evidence>
<organism evidence="14 15">
    <name type="scientific">Candidatus Roizmanbacteria bacterium CG10_big_fil_rev_8_21_14_0_10_45_7</name>
    <dbReference type="NCBI Taxonomy" id="1974854"/>
    <lineage>
        <taxon>Bacteria</taxon>
        <taxon>Candidatus Roizmaniibacteriota</taxon>
    </lineage>
</organism>
<dbReference type="InterPro" id="IPR003265">
    <property type="entry name" value="HhH-GPD_domain"/>
</dbReference>
<dbReference type="Pfam" id="PF00730">
    <property type="entry name" value="HhH-GPD"/>
    <property type="match status" value="1"/>
</dbReference>
<evidence type="ECO:0000256" key="1">
    <source>
        <dbReference type="ARBA" id="ARBA00000843"/>
    </source>
</evidence>
<comment type="catalytic activity">
    <reaction evidence="1">
        <text>Hydrolyzes free adenine bases from 7,8-dihydro-8-oxoguanine:adenine mismatched double-stranded DNA, leaving an apurinic site.</text>
        <dbReference type="EC" id="3.2.2.31"/>
    </reaction>
</comment>
<dbReference type="InterPro" id="IPR011257">
    <property type="entry name" value="DNA_glycosylase"/>
</dbReference>
<feature type="domain" description="HhH-GPD" evidence="13">
    <location>
        <begin position="49"/>
        <end position="196"/>
    </location>
</feature>
<dbReference type="Proteomes" id="UP000231569">
    <property type="component" value="Unassembled WGS sequence"/>
</dbReference>
<dbReference type="Gene3D" id="1.10.340.30">
    <property type="entry name" value="Hypothetical protein, domain 2"/>
    <property type="match status" value="1"/>
</dbReference>
<evidence type="ECO:0000256" key="3">
    <source>
        <dbReference type="ARBA" id="ARBA00008343"/>
    </source>
</evidence>
<dbReference type="InterPro" id="IPR036390">
    <property type="entry name" value="WH_DNA-bd_sf"/>
</dbReference>
<keyword evidence="7" id="KW-0227">DNA damage</keyword>
<dbReference type="SUPFAM" id="SSF46785">
    <property type="entry name" value="Winged helix' DNA-binding domain"/>
    <property type="match status" value="1"/>
</dbReference>
<dbReference type="GO" id="GO:0006284">
    <property type="term" value="P:base-excision repair"/>
    <property type="evidence" value="ECO:0007669"/>
    <property type="project" value="InterPro"/>
</dbReference>
<keyword evidence="12" id="KW-0326">Glycosidase</keyword>
<comment type="cofactor">
    <cofactor evidence="2">
        <name>[4Fe-4S] cluster</name>
        <dbReference type="ChEBI" id="CHEBI:49883"/>
    </cofactor>
</comment>
<comment type="similarity">
    <text evidence="3">Belongs to the Nth/MutY family.</text>
</comment>
<dbReference type="EMBL" id="PFEE01000052">
    <property type="protein sequence ID" value="PJE63612.1"/>
    <property type="molecule type" value="Genomic_DNA"/>
</dbReference>
<keyword evidence="9" id="KW-0408">Iron</keyword>
<evidence type="ECO:0000256" key="2">
    <source>
        <dbReference type="ARBA" id="ARBA00001966"/>
    </source>
</evidence>
<dbReference type="GO" id="GO:0051536">
    <property type="term" value="F:iron-sulfur cluster binding"/>
    <property type="evidence" value="ECO:0007669"/>
    <property type="project" value="UniProtKB-KW"/>
</dbReference>
<dbReference type="SUPFAM" id="SSF48150">
    <property type="entry name" value="DNA-glycosylase"/>
    <property type="match status" value="1"/>
</dbReference>
<accession>A0A2M8KUK6</accession>
<dbReference type="Pfam" id="PF00633">
    <property type="entry name" value="HHH"/>
    <property type="match status" value="1"/>
</dbReference>
<name>A0A2M8KUK6_9BACT</name>
<protein>
    <recommendedName>
        <fullName evidence="5">Adenine DNA glycosylase</fullName>
        <ecNumber evidence="4">3.2.2.31</ecNumber>
    </recommendedName>
</protein>
<evidence type="ECO:0000256" key="11">
    <source>
        <dbReference type="ARBA" id="ARBA00023204"/>
    </source>
</evidence>
<evidence type="ECO:0000256" key="6">
    <source>
        <dbReference type="ARBA" id="ARBA00022723"/>
    </source>
</evidence>
<dbReference type="GO" id="GO:0032357">
    <property type="term" value="F:oxidized purine DNA binding"/>
    <property type="evidence" value="ECO:0007669"/>
    <property type="project" value="TreeGrafter"/>
</dbReference>
<comment type="caution">
    <text evidence="14">The sequence shown here is derived from an EMBL/GenBank/DDBJ whole genome shotgun (WGS) entry which is preliminary data.</text>
</comment>
<keyword evidence="10" id="KW-0411">Iron-sulfur</keyword>
<dbReference type="PANTHER" id="PTHR42944">
    <property type="entry name" value="ADENINE DNA GLYCOSYLASE"/>
    <property type="match status" value="1"/>
</dbReference>
<keyword evidence="14" id="KW-0255">Endonuclease</keyword>
<dbReference type="CDD" id="cd00056">
    <property type="entry name" value="ENDO3c"/>
    <property type="match status" value="1"/>
</dbReference>
<dbReference type="GO" id="GO:0035485">
    <property type="term" value="F:adenine/guanine mispair binding"/>
    <property type="evidence" value="ECO:0007669"/>
    <property type="project" value="TreeGrafter"/>
</dbReference>
<evidence type="ECO:0000256" key="8">
    <source>
        <dbReference type="ARBA" id="ARBA00022801"/>
    </source>
</evidence>
<dbReference type="SMART" id="SM00478">
    <property type="entry name" value="ENDO3c"/>
    <property type="match status" value="1"/>
</dbReference>